<evidence type="ECO:0000256" key="4">
    <source>
        <dbReference type="SAM" id="SignalP"/>
    </source>
</evidence>
<dbReference type="SMART" id="SM00181">
    <property type="entry name" value="EGF"/>
    <property type="match status" value="2"/>
</dbReference>
<protein>
    <submittedName>
        <fullName evidence="7">Wall-associated receptor kinase 5-like</fullName>
    </submittedName>
</protein>
<comment type="subcellular location">
    <subcellularLocation>
        <location evidence="1">Membrane</location>
        <topology evidence="1">Single-pass membrane protein</topology>
    </subcellularLocation>
</comment>
<reference evidence="7" key="1">
    <citation type="submission" date="2018-10" db="EMBL/GenBank/DDBJ databases">
        <title>Population genomic analysis revealed the cold adaptation of white poplar.</title>
        <authorList>
            <person name="Liu Y.-J."/>
        </authorList>
    </citation>
    <scope>NUCLEOTIDE SEQUENCE [LARGE SCALE GENOMIC DNA]</scope>
    <source>
        <strain evidence="7">PAL-ZL1</strain>
    </source>
</reference>
<evidence type="ECO:0000256" key="1">
    <source>
        <dbReference type="ARBA" id="ARBA00004167"/>
    </source>
</evidence>
<feature type="domain" description="EGF-like" evidence="6">
    <location>
        <begin position="245"/>
        <end position="292"/>
    </location>
</feature>
<feature type="domain" description="EGF-like calcium-binding" evidence="5">
    <location>
        <begin position="293"/>
        <end position="333"/>
    </location>
</feature>
<dbReference type="PROSITE" id="PS00010">
    <property type="entry name" value="ASX_HYDROXYL"/>
    <property type="match status" value="1"/>
</dbReference>
<dbReference type="PANTHER" id="PTHR33491">
    <property type="entry name" value="OSJNBA0016N04.9 PROTEIN"/>
    <property type="match status" value="1"/>
</dbReference>
<dbReference type="CDD" id="cd00054">
    <property type="entry name" value="EGF_CA"/>
    <property type="match status" value="1"/>
</dbReference>
<dbReference type="Gene3D" id="2.10.25.10">
    <property type="entry name" value="Laminin"/>
    <property type="match status" value="1"/>
</dbReference>
<dbReference type="InterPro" id="IPR000152">
    <property type="entry name" value="EGF-type_Asp/Asn_hydroxyl_site"/>
</dbReference>
<evidence type="ECO:0000259" key="6">
    <source>
        <dbReference type="SMART" id="SM00181"/>
    </source>
</evidence>
<dbReference type="InterPro" id="IPR025287">
    <property type="entry name" value="WAK_GUB"/>
</dbReference>
<dbReference type="GO" id="GO:0016301">
    <property type="term" value="F:kinase activity"/>
    <property type="evidence" value="ECO:0007669"/>
    <property type="project" value="UniProtKB-KW"/>
</dbReference>
<feature type="signal peptide" evidence="4">
    <location>
        <begin position="1"/>
        <end position="24"/>
    </location>
</feature>
<name>A0A4U5PW77_POPAL</name>
<feature type="domain" description="EGF-like" evidence="6">
    <location>
        <begin position="296"/>
        <end position="333"/>
    </location>
</feature>
<evidence type="ECO:0000256" key="3">
    <source>
        <dbReference type="ARBA" id="ARBA00023157"/>
    </source>
</evidence>
<dbReference type="SMART" id="SM00179">
    <property type="entry name" value="EGF_CA"/>
    <property type="match status" value="1"/>
</dbReference>
<evidence type="ECO:0000313" key="7">
    <source>
        <dbReference type="EMBL" id="TKS01439.1"/>
    </source>
</evidence>
<keyword evidence="3" id="KW-1015">Disulfide bond</keyword>
<dbReference type="FunFam" id="2.10.25.10:FF:000628">
    <property type="entry name" value="Wall-associated receptor kinase 2"/>
    <property type="match status" value="1"/>
</dbReference>
<gene>
    <name evidence="7" type="ORF">D5086_0000173060</name>
</gene>
<feature type="chain" id="PRO_5020678450" evidence="4">
    <location>
        <begin position="25"/>
        <end position="397"/>
    </location>
</feature>
<dbReference type="Pfam" id="PF13947">
    <property type="entry name" value="GUB_WAK_bind"/>
    <property type="match status" value="1"/>
</dbReference>
<dbReference type="EMBL" id="RCHU01000570">
    <property type="protein sequence ID" value="TKS01439.1"/>
    <property type="molecule type" value="Genomic_DNA"/>
</dbReference>
<comment type="caution">
    <text evidence="7">The sequence shown here is derived from an EMBL/GenBank/DDBJ whole genome shotgun (WGS) entry which is preliminary data.</text>
</comment>
<accession>A0A4U5PW77</accession>
<dbReference type="GO" id="GO:0016020">
    <property type="term" value="C:membrane"/>
    <property type="evidence" value="ECO:0007669"/>
    <property type="project" value="UniProtKB-SubCell"/>
</dbReference>
<evidence type="ECO:0000256" key="2">
    <source>
        <dbReference type="ARBA" id="ARBA00022729"/>
    </source>
</evidence>
<keyword evidence="7" id="KW-0808">Transferase</keyword>
<dbReference type="InterPro" id="IPR000742">
    <property type="entry name" value="EGF"/>
</dbReference>
<dbReference type="GO" id="GO:0005509">
    <property type="term" value="F:calcium ion binding"/>
    <property type="evidence" value="ECO:0007669"/>
    <property type="project" value="InterPro"/>
</dbReference>
<evidence type="ECO:0000259" key="5">
    <source>
        <dbReference type="SMART" id="SM00179"/>
    </source>
</evidence>
<keyword evidence="7" id="KW-0675">Receptor</keyword>
<sequence length="397" mass="43777">MILQRRVFLLMMLLLVAAVTGATANPDVRDGCQERCGDVIVPYPFGIGEPRCAMNQHFFLHCNSTDDGHHELWFGENMPARNISLLDGTVTAGVYISFDCYKKSGLQSRLFNSYMALGSGPFTFSDSRNMFKAVGCDTIAMVTNKEATFGAACLSLCTRNVTMLKNNSCSGSGCCQTSIPKGLNSLDITIQSIRNHTDVFEFNPCGFAFLEDKDSLDLSDWPLSRTPKLNDTSNVVIEWVAQNKTCEEAQTNKSSYACGINTNCNYSDNGHGYRCACKKGFEGNPYLEQGCQDIDECKYPEKYTCYGKCHNTIGDYECKCSLGMHGDGKVGCQGFAITTIIAGKCPLHFSSIPVVAIACFDCFQSSIFSTRRTNKFLLLDSALHISFIRPSQHMRLA</sequence>
<keyword evidence="7" id="KW-0418">Kinase</keyword>
<dbReference type="GO" id="GO:0030247">
    <property type="term" value="F:polysaccharide binding"/>
    <property type="evidence" value="ECO:0007669"/>
    <property type="project" value="InterPro"/>
</dbReference>
<keyword evidence="2 4" id="KW-0732">Signal</keyword>
<dbReference type="STRING" id="43335.A0A4U5PW77"/>
<organism evidence="7">
    <name type="scientific">Populus alba</name>
    <name type="common">White poplar</name>
    <dbReference type="NCBI Taxonomy" id="43335"/>
    <lineage>
        <taxon>Eukaryota</taxon>
        <taxon>Viridiplantae</taxon>
        <taxon>Streptophyta</taxon>
        <taxon>Embryophyta</taxon>
        <taxon>Tracheophyta</taxon>
        <taxon>Spermatophyta</taxon>
        <taxon>Magnoliopsida</taxon>
        <taxon>eudicotyledons</taxon>
        <taxon>Gunneridae</taxon>
        <taxon>Pentapetalae</taxon>
        <taxon>rosids</taxon>
        <taxon>fabids</taxon>
        <taxon>Malpighiales</taxon>
        <taxon>Salicaceae</taxon>
        <taxon>Saliceae</taxon>
        <taxon>Populus</taxon>
    </lineage>
</organism>
<proteinExistence type="predicted"/>
<dbReference type="SUPFAM" id="SSF57196">
    <property type="entry name" value="EGF/Laminin"/>
    <property type="match status" value="1"/>
</dbReference>
<dbReference type="PROSITE" id="PS01187">
    <property type="entry name" value="EGF_CA"/>
    <property type="match status" value="1"/>
</dbReference>
<dbReference type="InterPro" id="IPR018097">
    <property type="entry name" value="EGF_Ca-bd_CS"/>
</dbReference>
<dbReference type="AlphaFoldDB" id="A0A4U5PW77"/>
<dbReference type="InterPro" id="IPR001881">
    <property type="entry name" value="EGF-like_Ca-bd_dom"/>
</dbReference>